<dbReference type="PANTHER" id="PTHR10458">
    <property type="entry name" value="PEPTIDE DEFORMYLASE"/>
    <property type="match status" value="1"/>
</dbReference>
<protein>
    <recommendedName>
        <fullName evidence="3">Peptide deformylase</fullName>
        <shortName evidence="3">PDF</shortName>
        <ecNumber evidence="3">3.5.1.88</ecNumber>
    </recommendedName>
    <alternativeName>
        <fullName evidence="3">Polypeptide deformylase</fullName>
    </alternativeName>
</protein>
<keyword evidence="3 4" id="KW-0378">Hydrolase</keyword>
<gene>
    <name evidence="3 4" type="primary">def</name>
    <name evidence="4" type="ORF">OCV57_11170</name>
</gene>
<evidence type="ECO:0000256" key="3">
    <source>
        <dbReference type="HAMAP-Rule" id="MF_00163"/>
    </source>
</evidence>
<comment type="similarity">
    <text evidence="1 3">Belongs to the polypeptide deformylase family.</text>
</comment>
<evidence type="ECO:0000256" key="2">
    <source>
        <dbReference type="ARBA" id="ARBA00023004"/>
    </source>
</evidence>
<evidence type="ECO:0000313" key="4">
    <source>
        <dbReference type="EMBL" id="MCU6706480.1"/>
    </source>
</evidence>
<keyword evidence="2 3" id="KW-0408">Iron</keyword>
<organism evidence="4 5">
    <name type="scientific">Hominimerdicola aceti</name>
    <dbReference type="NCBI Taxonomy" id="2981726"/>
    <lineage>
        <taxon>Bacteria</taxon>
        <taxon>Bacillati</taxon>
        <taxon>Bacillota</taxon>
        <taxon>Clostridia</taxon>
        <taxon>Eubacteriales</taxon>
        <taxon>Oscillospiraceae</taxon>
        <taxon>Hominimerdicola</taxon>
    </lineage>
</organism>
<comment type="function">
    <text evidence="3">Removes the formyl group from the N-terminal Met of newly synthesized proteins. Requires at least a dipeptide for an efficient rate of reaction. N-terminal L-methionine is a prerequisite for activity but the enzyme has broad specificity at other positions.</text>
</comment>
<dbReference type="CDD" id="cd00487">
    <property type="entry name" value="Pep_deformylase"/>
    <property type="match status" value="1"/>
</dbReference>
<dbReference type="InterPro" id="IPR036821">
    <property type="entry name" value="Peptide_deformylase_sf"/>
</dbReference>
<dbReference type="HAMAP" id="MF_00163">
    <property type="entry name" value="Pep_deformylase"/>
    <property type="match status" value="1"/>
</dbReference>
<comment type="cofactor">
    <cofactor evidence="3">
        <name>Fe(2+)</name>
        <dbReference type="ChEBI" id="CHEBI:29033"/>
    </cofactor>
    <text evidence="3">Binds 1 Fe(2+) ion.</text>
</comment>
<dbReference type="GO" id="GO:0006412">
    <property type="term" value="P:translation"/>
    <property type="evidence" value="ECO:0007669"/>
    <property type="project" value="UniProtKB-UniRule"/>
</dbReference>
<feature type="active site" evidence="3">
    <location>
        <position position="132"/>
    </location>
</feature>
<sequence length="153" mass="17684">MALRKILNKSDEILHKVCKPVTEFDDKLGQLLDDMTETLKNANGVGLAGPQVAKLRRVVVIIIDDKVYELINPEITWQSEEKQRVLEGCLSCPNEWGYVTRPMRVKFKAQDRHGKWYEMEVSELFAQCVCHELAHLEGHLFTEIVEEFVEVED</sequence>
<dbReference type="GO" id="GO:0046872">
    <property type="term" value="F:metal ion binding"/>
    <property type="evidence" value="ECO:0007669"/>
    <property type="project" value="UniProtKB-KW"/>
</dbReference>
<dbReference type="NCBIfam" id="NF001159">
    <property type="entry name" value="PRK00150.1-3"/>
    <property type="match status" value="1"/>
</dbReference>
<dbReference type="PANTHER" id="PTHR10458:SF22">
    <property type="entry name" value="PEPTIDE DEFORMYLASE"/>
    <property type="match status" value="1"/>
</dbReference>
<keyword evidence="3" id="KW-0648">Protein biosynthesis</keyword>
<feature type="binding site" evidence="3">
    <location>
        <position position="135"/>
    </location>
    <ligand>
        <name>Fe cation</name>
        <dbReference type="ChEBI" id="CHEBI:24875"/>
    </ligand>
</feature>
<dbReference type="PIRSF" id="PIRSF004749">
    <property type="entry name" value="Pep_def"/>
    <property type="match status" value="1"/>
</dbReference>
<feature type="binding site" evidence="3">
    <location>
        <position position="131"/>
    </location>
    <ligand>
        <name>Fe cation</name>
        <dbReference type="ChEBI" id="CHEBI:24875"/>
    </ligand>
</feature>
<dbReference type="PRINTS" id="PR01576">
    <property type="entry name" value="PDEFORMYLASE"/>
</dbReference>
<dbReference type="Proteomes" id="UP001208131">
    <property type="component" value="Unassembled WGS sequence"/>
</dbReference>
<dbReference type="RefSeq" id="WP_022287846.1">
    <property type="nucleotide sequence ID" value="NZ_JAOQJZ010000012.1"/>
</dbReference>
<name>A0AAE3III1_9FIRM</name>
<dbReference type="SUPFAM" id="SSF56420">
    <property type="entry name" value="Peptide deformylase"/>
    <property type="match status" value="1"/>
</dbReference>
<dbReference type="EC" id="3.5.1.88" evidence="3"/>
<keyword evidence="3" id="KW-0479">Metal-binding</keyword>
<dbReference type="InterPro" id="IPR023635">
    <property type="entry name" value="Peptide_deformylase"/>
</dbReference>
<dbReference type="Pfam" id="PF01327">
    <property type="entry name" value="Pep_deformylase"/>
    <property type="match status" value="1"/>
</dbReference>
<dbReference type="EMBL" id="JAOQJZ010000012">
    <property type="protein sequence ID" value="MCU6706480.1"/>
    <property type="molecule type" value="Genomic_DNA"/>
</dbReference>
<proteinExistence type="inferred from homology"/>
<accession>A0AAE3III1</accession>
<feature type="binding site" evidence="3">
    <location>
        <position position="89"/>
    </location>
    <ligand>
        <name>Fe cation</name>
        <dbReference type="ChEBI" id="CHEBI:24875"/>
    </ligand>
</feature>
<comment type="catalytic activity">
    <reaction evidence="3">
        <text>N-terminal N-formyl-L-methionyl-[peptide] + H2O = N-terminal L-methionyl-[peptide] + formate</text>
        <dbReference type="Rhea" id="RHEA:24420"/>
        <dbReference type="Rhea" id="RHEA-COMP:10639"/>
        <dbReference type="Rhea" id="RHEA-COMP:10640"/>
        <dbReference type="ChEBI" id="CHEBI:15377"/>
        <dbReference type="ChEBI" id="CHEBI:15740"/>
        <dbReference type="ChEBI" id="CHEBI:49298"/>
        <dbReference type="ChEBI" id="CHEBI:64731"/>
        <dbReference type="EC" id="3.5.1.88"/>
    </reaction>
</comment>
<dbReference type="AlphaFoldDB" id="A0AAE3III1"/>
<dbReference type="NCBIfam" id="TIGR00079">
    <property type="entry name" value="pept_deformyl"/>
    <property type="match status" value="1"/>
</dbReference>
<dbReference type="Gene3D" id="3.90.45.10">
    <property type="entry name" value="Peptide deformylase"/>
    <property type="match status" value="1"/>
</dbReference>
<keyword evidence="5" id="KW-1185">Reference proteome</keyword>
<evidence type="ECO:0000313" key="5">
    <source>
        <dbReference type="Proteomes" id="UP001208131"/>
    </source>
</evidence>
<evidence type="ECO:0000256" key="1">
    <source>
        <dbReference type="ARBA" id="ARBA00010759"/>
    </source>
</evidence>
<reference evidence="4 5" key="1">
    <citation type="journal article" date="2021" name="ISME Commun">
        <title>Automated analysis of genomic sequences facilitates high-throughput and comprehensive description of bacteria.</title>
        <authorList>
            <person name="Hitch T.C.A."/>
        </authorList>
    </citation>
    <scope>NUCLEOTIDE SEQUENCE [LARGE SCALE GENOMIC DNA]</scope>
    <source>
        <strain evidence="4 5">Sanger_31</strain>
    </source>
</reference>
<comment type="caution">
    <text evidence="4">The sequence shown here is derived from an EMBL/GenBank/DDBJ whole genome shotgun (WGS) entry which is preliminary data.</text>
</comment>
<dbReference type="GO" id="GO:0042586">
    <property type="term" value="F:peptide deformylase activity"/>
    <property type="evidence" value="ECO:0007669"/>
    <property type="project" value="UniProtKB-UniRule"/>
</dbReference>